<evidence type="ECO:0000313" key="6">
    <source>
        <dbReference type="Proteomes" id="UP001059597"/>
    </source>
</evidence>
<dbReference type="InterPro" id="IPR036390">
    <property type="entry name" value="WH_DNA-bd_sf"/>
</dbReference>
<keyword evidence="1" id="KW-0805">Transcription regulation</keyword>
<dbReference type="Pfam" id="PF01037">
    <property type="entry name" value="AsnC_trans_reg"/>
    <property type="match status" value="1"/>
</dbReference>
<dbReference type="Gene3D" id="3.30.70.920">
    <property type="match status" value="1"/>
</dbReference>
<evidence type="ECO:0000256" key="2">
    <source>
        <dbReference type="ARBA" id="ARBA00023125"/>
    </source>
</evidence>
<proteinExistence type="predicted"/>
<feature type="domain" description="HTH asnC-type" evidence="4">
    <location>
        <begin position="6"/>
        <end position="70"/>
    </location>
</feature>
<reference evidence="5" key="1">
    <citation type="submission" date="2022-06" db="EMBL/GenBank/DDBJ databases">
        <title>Complete genome sequence of Streptomyces nigrescens HEK616.</title>
        <authorList>
            <person name="Asamizu S."/>
            <person name="Onaka H."/>
        </authorList>
    </citation>
    <scope>NUCLEOTIDE SEQUENCE</scope>
    <source>
        <strain evidence="5">HEK616</strain>
    </source>
</reference>
<dbReference type="InterPro" id="IPR036388">
    <property type="entry name" value="WH-like_DNA-bd_sf"/>
</dbReference>
<keyword evidence="3" id="KW-0804">Transcription</keyword>
<accession>A0ABM7ZY54</accession>
<dbReference type="EMBL" id="AP026073">
    <property type="protein sequence ID" value="BDM71295.1"/>
    <property type="molecule type" value="Genomic_DNA"/>
</dbReference>
<gene>
    <name evidence="5" type="ORF">HEK616_47820</name>
</gene>
<dbReference type="InterPro" id="IPR011008">
    <property type="entry name" value="Dimeric_a/b-barrel"/>
</dbReference>
<dbReference type="Pfam" id="PF13404">
    <property type="entry name" value="HTH_AsnC-type"/>
    <property type="match status" value="1"/>
</dbReference>
<name>A0ABM7ZY54_STRNI</name>
<keyword evidence="2" id="KW-0238">DNA-binding</keyword>
<dbReference type="PROSITE" id="PS50956">
    <property type="entry name" value="HTH_ASNC_2"/>
    <property type="match status" value="1"/>
</dbReference>
<dbReference type="InterPro" id="IPR000485">
    <property type="entry name" value="AsnC-type_HTH_dom"/>
</dbReference>
<dbReference type="RefSeq" id="WP_261954913.1">
    <property type="nucleotide sequence ID" value="NZ_AP026073.1"/>
</dbReference>
<dbReference type="SUPFAM" id="SSF54909">
    <property type="entry name" value="Dimeric alpha+beta barrel"/>
    <property type="match status" value="1"/>
</dbReference>
<dbReference type="PRINTS" id="PR00033">
    <property type="entry name" value="HTHASNC"/>
</dbReference>
<dbReference type="InterPro" id="IPR019888">
    <property type="entry name" value="Tscrpt_reg_AsnC-like"/>
</dbReference>
<dbReference type="PANTHER" id="PTHR30154:SF45">
    <property type="entry name" value="TRANSCRIPTIONAL REGULATORY PROTEIN (PROBABLY ASNC-FAMILY)-RELATED"/>
    <property type="match status" value="1"/>
</dbReference>
<dbReference type="Gene3D" id="1.10.10.10">
    <property type="entry name" value="Winged helix-like DNA-binding domain superfamily/Winged helix DNA-binding domain"/>
    <property type="match status" value="1"/>
</dbReference>
<protein>
    <submittedName>
        <fullName evidence="5">AsnC family transcriptional regulator</fullName>
    </submittedName>
</protein>
<evidence type="ECO:0000256" key="1">
    <source>
        <dbReference type="ARBA" id="ARBA00023015"/>
    </source>
</evidence>
<dbReference type="Proteomes" id="UP001059597">
    <property type="component" value="Chromosome"/>
</dbReference>
<evidence type="ECO:0000256" key="3">
    <source>
        <dbReference type="ARBA" id="ARBA00023163"/>
    </source>
</evidence>
<dbReference type="InterPro" id="IPR019887">
    <property type="entry name" value="Tscrpt_reg_AsnC/Lrp_C"/>
</dbReference>
<evidence type="ECO:0000313" key="5">
    <source>
        <dbReference type="EMBL" id="BDM71295.1"/>
    </source>
</evidence>
<dbReference type="SMART" id="SM00344">
    <property type="entry name" value="HTH_ASNC"/>
    <property type="match status" value="1"/>
</dbReference>
<sequence length="153" mass="16805">MRKTNDIDECIVRALSGDARRSYADIGVEVGRSAPAVKRRVDKLCAEGAILGFTIRTDPNSASRQTEGIIELYCHRNTTPEMIRRGISNHPEVVSASTVTGDADALVHVAVSGTRHFEQVLQRIADEPFVERTKSSLIQSALIRRISADSLMD</sequence>
<keyword evidence="6" id="KW-1185">Reference proteome</keyword>
<dbReference type="PANTHER" id="PTHR30154">
    <property type="entry name" value="LEUCINE-RESPONSIVE REGULATORY PROTEIN"/>
    <property type="match status" value="1"/>
</dbReference>
<organism evidence="5 6">
    <name type="scientific">Streptomyces nigrescens</name>
    <dbReference type="NCBI Taxonomy" id="1920"/>
    <lineage>
        <taxon>Bacteria</taxon>
        <taxon>Bacillati</taxon>
        <taxon>Actinomycetota</taxon>
        <taxon>Actinomycetes</taxon>
        <taxon>Kitasatosporales</taxon>
        <taxon>Streptomycetaceae</taxon>
        <taxon>Streptomyces</taxon>
    </lineage>
</organism>
<dbReference type="SUPFAM" id="SSF46785">
    <property type="entry name" value="Winged helix' DNA-binding domain"/>
    <property type="match status" value="1"/>
</dbReference>
<evidence type="ECO:0000259" key="4">
    <source>
        <dbReference type="PROSITE" id="PS50956"/>
    </source>
</evidence>